<evidence type="ECO:0000313" key="3">
    <source>
        <dbReference type="Proteomes" id="UP000634229"/>
    </source>
</evidence>
<accession>A0ABS1NCG3</accession>
<evidence type="ECO:0000313" key="2">
    <source>
        <dbReference type="EMBL" id="MBL1097627.1"/>
    </source>
</evidence>
<sequence length="189" mass="20001">MDNGRELPYDRLVYALGSRTADPGERAFTPETAAEPHKRLLDGPGELSVVGGGLTGLEPAAEVAETQREWRVRLVTGGAIGPGLSPKGRAHARATLTGIGVRIEESRTVARPEDLGSDAVVRAACHGRWSLGRPGGLIQAVRADDSPRDVVLRGGMAARVKEQVVRSTIHLLRPAARRPGAFAHLPGFG</sequence>
<name>A0ABS1NCG3_9ACTN</name>
<proteinExistence type="predicted"/>
<keyword evidence="3" id="KW-1185">Reference proteome</keyword>
<dbReference type="InterPro" id="IPR023753">
    <property type="entry name" value="FAD/NAD-binding_dom"/>
</dbReference>
<dbReference type="InterPro" id="IPR036188">
    <property type="entry name" value="FAD/NAD-bd_sf"/>
</dbReference>
<dbReference type="Pfam" id="PF07992">
    <property type="entry name" value="Pyr_redox_2"/>
    <property type="match status" value="1"/>
</dbReference>
<comment type="caution">
    <text evidence="2">The sequence shown here is derived from an EMBL/GenBank/DDBJ whole genome shotgun (WGS) entry which is preliminary data.</text>
</comment>
<feature type="domain" description="FAD/NAD(P)-binding" evidence="1">
    <location>
        <begin position="2"/>
        <end position="115"/>
    </location>
</feature>
<evidence type="ECO:0000259" key="1">
    <source>
        <dbReference type="Pfam" id="PF07992"/>
    </source>
</evidence>
<dbReference type="Proteomes" id="UP000634229">
    <property type="component" value="Unassembled WGS sequence"/>
</dbReference>
<protein>
    <submittedName>
        <fullName evidence="2">FAD-dependent oxidoreductase</fullName>
    </submittedName>
</protein>
<gene>
    <name evidence="2" type="ORF">JK363_13220</name>
</gene>
<reference evidence="2 3" key="1">
    <citation type="submission" date="2021-01" db="EMBL/GenBank/DDBJ databases">
        <title>WGS of actinomycetes isolated from Thailand.</title>
        <authorList>
            <person name="Thawai C."/>
        </authorList>
    </citation>
    <scope>NUCLEOTIDE SEQUENCE [LARGE SCALE GENOMIC DNA]</scope>
    <source>
        <strain evidence="2 3">CA1R205</strain>
    </source>
</reference>
<dbReference type="SUPFAM" id="SSF51905">
    <property type="entry name" value="FAD/NAD(P)-binding domain"/>
    <property type="match status" value="1"/>
</dbReference>
<dbReference type="Gene3D" id="3.50.50.60">
    <property type="entry name" value="FAD/NAD(P)-binding domain"/>
    <property type="match status" value="2"/>
</dbReference>
<organism evidence="2 3">
    <name type="scientific">Streptomyces coffeae</name>
    <dbReference type="NCBI Taxonomy" id="621382"/>
    <lineage>
        <taxon>Bacteria</taxon>
        <taxon>Bacillati</taxon>
        <taxon>Actinomycetota</taxon>
        <taxon>Actinomycetes</taxon>
        <taxon>Kitasatosporales</taxon>
        <taxon>Streptomycetaceae</taxon>
        <taxon>Streptomyces</taxon>
    </lineage>
</organism>
<dbReference type="EMBL" id="JAERRF010000006">
    <property type="protein sequence ID" value="MBL1097627.1"/>
    <property type="molecule type" value="Genomic_DNA"/>
</dbReference>